<evidence type="ECO:0000256" key="6">
    <source>
        <dbReference type="ARBA" id="ARBA00023157"/>
    </source>
</evidence>
<keyword evidence="5" id="KW-0472">Membrane</keyword>
<reference evidence="9" key="1">
    <citation type="journal article" date="2023" name="G3 (Bethesda)">
        <title>A reference genome for the long-term kleptoplast-retaining sea slug Elysia crispata morphotype clarki.</title>
        <authorList>
            <person name="Eastman K.E."/>
            <person name="Pendleton A.L."/>
            <person name="Shaikh M.A."/>
            <person name="Suttiyut T."/>
            <person name="Ogas R."/>
            <person name="Tomko P."/>
            <person name="Gavelis G."/>
            <person name="Widhalm J.R."/>
            <person name="Wisecaver J.H."/>
        </authorList>
    </citation>
    <scope>NUCLEOTIDE SEQUENCE</scope>
    <source>
        <strain evidence="9">ECLA1</strain>
    </source>
</reference>
<keyword evidence="4" id="KW-1133">Transmembrane helix</keyword>
<gene>
    <name evidence="9" type="ORF">RRG08_015201</name>
</gene>
<dbReference type="Pfam" id="PF00057">
    <property type="entry name" value="Ldl_recept_a"/>
    <property type="match status" value="1"/>
</dbReference>
<dbReference type="PRINTS" id="PR00261">
    <property type="entry name" value="LDLRECEPTOR"/>
</dbReference>
<feature type="compositionally biased region" description="Polar residues" evidence="8">
    <location>
        <begin position="86"/>
        <end position="102"/>
    </location>
</feature>
<dbReference type="PANTHER" id="PTHR24270:SF62">
    <property type="entry name" value="LOW-DENSITY LIPOPROTEIN RECEPTOR-RELATED PROTEIN 2"/>
    <property type="match status" value="1"/>
</dbReference>
<evidence type="ECO:0000256" key="4">
    <source>
        <dbReference type="ARBA" id="ARBA00022989"/>
    </source>
</evidence>
<dbReference type="CDD" id="cd00112">
    <property type="entry name" value="LDLa"/>
    <property type="match status" value="2"/>
</dbReference>
<dbReference type="SUPFAM" id="SSF57424">
    <property type="entry name" value="LDL receptor-like module"/>
    <property type="match status" value="1"/>
</dbReference>
<evidence type="ECO:0000256" key="1">
    <source>
        <dbReference type="ARBA" id="ARBA00004167"/>
    </source>
</evidence>
<dbReference type="InterPro" id="IPR036055">
    <property type="entry name" value="LDL_receptor-like_sf"/>
</dbReference>
<evidence type="ECO:0000313" key="10">
    <source>
        <dbReference type="Proteomes" id="UP001283361"/>
    </source>
</evidence>
<evidence type="ECO:0000256" key="7">
    <source>
        <dbReference type="PROSITE-ProRule" id="PRU00124"/>
    </source>
</evidence>
<dbReference type="GO" id="GO:0016192">
    <property type="term" value="P:vesicle-mediated transport"/>
    <property type="evidence" value="ECO:0007669"/>
    <property type="project" value="UniProtKB-ARBA"/>
</dbReference>
<organism evidence="9 10">
    <name type="scientific">Elysia crispata</name>
    <name type="common">lettuce slug</name>
    <dbReference type="NCBI Taxonomy" id="231223"/>
    <lineage>
        <taxon>Eukaryota</taxon>
        <taxon>Metazoa</taxon>
        <taxon>Spiralia</taxon>
        <taxon>Lophotrochozoa</taxon>
        <taxon>Mollusca</taxon>
        <taxon>Gastropoda</taxon>
        <taxon>Heterobranchia</taxon>
        <taxon>Euthyneura</taxon>
        <taxon>Panpulmonata</taxon>
        <taxon>Sacoglossa</taxon>
        <taxon>Placobranchoidea</taxon>
        <taxon>Plakobranchidae</taxon>
        <taxon>Elysia</taxon>
    </lineage>
</organism>
<evidence type="ECO:0000256" key="8">
    <source>
        <dbReference type="SAM" id="MobiDB-lite"/>
    </source>
</evidence>
<dbReference type="Proteomes" id="UP001283361">
    <property type="component" value="Unassembled WGS sequence"/>
</dbReference>
<evidence type="ECO:0000256" key="5">
    <source>
        <dbReference type="ARBA" id="ARBA00023136"/>
    </source>
</evidence>
<protein>
    <submittedName>
        <fullName evidence="9">Uncharacterized protein</fullName>
    </submittedName>
</protein>
<comment type="caution">
    <text evidence="7">Lacks conserved residue(s) required for the propagation of feature annotation.</text>
</comment>
<name>A0AAE1AZ85_9GAST</name>
<evidence type="ECO:0000256" key="3">
    <source>
        <dbReference type="ARBA" id="ARBA00022737"/>
    </source>
</evidence>
<dbReference type="InterPro" id="IPR002172">
    <property type="entry name" value="LDrepeatLR_classA_rpt"/>
</dbReference>
<comment type="subcellular location">
    <subcellularLocation>
        <location evidence="1">Membrane</location>
        <topology evidence="1">Single-pass membrane protein</topology>
    </subcellularLocation>
</comment>
<keyword evidence="10" id="KW-1185">Reference proteome</keyword>
<accession>A0AAE1AZ85</accession>
<dbReference type="SMART" id="SM00192">
    <property type="entry name" value="LDLa"/>
    <property type="match status" value="2"/>
</dbReference>
<dbReference type="EMBL" id="JAWDGP010000948">
    <property type="protein sequence ID" value="KAK3796011.1"/>
    <property type="molecule type" value="Genomic_DNA"/>
</dbReference>
<proteinExistence type="predicted"/>
<dbReference type="AlphaFoldDB" id="A0AAE1AZ85"/>
<sequence>MLSEGGKPIFRLCNGVKDCPDGDDEELCNGTASCPLTYFACPNEGNCIPGHFVNDGVPDCVNGEDECINCSVDRPNTRRTTPRPGQVSTTDSVGNEASTGSERPNRRSGRNKRASISNGWNRYKGPFSLIYAKSTGSNQMECDSMHGTIERKLNRDIFTPRDYALLMETGRQTPAPYHVREMFYSEAKKMSSDYVK</sequence>
<keyword evidence="3" id="KW-0677">Repeat</keyword>
<feature type="region of interest" description="Disordered" evidence="8">
    <location>
        <begin position="72"/>
        <end position="117"/>
    </location>
</feature>
<keyword evidence="6" id="KW-1015">Disulfide bond</keyword>
<dbReference type="Gene3D" id="4.10.400.10">
    <property type="entry name" value="Low-density Lipoprotein Receptor"/>
    <property type="match status" value="1"/>
</dbReference>
<evidence type="ECO:0000313" key="9">
    <source>
        <dbReference type="EMBL" id="KAK3796011.1"/>
    </source>
</evidence>
<dbReference type="PANTHER" id="PTHR24270">
    <property type="entry name" value="LOW-DENSITY LIPOPROTEIN RECEPTOR-RELATED"/>
    <property type="match status" value="1"/>
</dbReference>
<evidence type="ECO:0000256" key="2">
    <source>
        <dbReference type="ARBA" id="ARBA00022692"/>
    </source>
</evidence>
<dbReference type="PROSITE" id="PS50068">
    <property type="entry name" value="LDLRA_2"/>
    <property type="match status" value="1"/>
</dbReference>
<dbReference type="InterPro" id="IPR050685">
    <property type="entry name" value="LDLR"/>
</dbReference>
<keyword evidence="2" id="KW-0812">Transmembrane</keyword>
<comment type="caution">
    <text evidence="9">The sequence shown here is derived from an EMBL/GenBank/DDBJ whole genome shotgun (WGS) entry which is preliminary data.</text>
</comment>
<dbReference type="GO" id="GO:0005886">
    <property type="term" value="C:plasma membrane"/>
    <property type="evidence" value="ECO:0007669"/>
    <property type="project" value="TreeGrafter"/>
</dbReference>